<dbReference type="Proteomes" id="UP000827872">
    <property type="component" value="Linkage Group LG04"/>
</dbReference>
<keyword evidence="2" id="KW-1185">Reference proteome</keyword>
<proteinExistence type="predicted"/>
<organism evidence="1 2">
    <name type="scientific">Sphaerodactylus townsendi</name>
    <dbReference type="NCBI Taxonomy" id="933632"/>
    <lineage>
        <taxon>Eukaryota</taxon>
        <taxon>Metazoa</taxon>
        <taxon>Chordata</taxon>
        <taxon>Craniata</taxon>
        <taxon>Vertebrata</taxon>
        <taxon>Euteleostomi</taxon>
        <taxon>Lepidosauria</taxon>
        <taxon>Squamata</taxon>
        <taxon>Bifurcata</taxon>
        <taxon>Gekkota</taxon>
        <taxon>Sphaerodactylidae</taxon>
        <taxon>Sphaerodactylus</taxon>
    </lineage>
</organism>
<dbReference type="EMBL" id="CM037617">
    <property type="protein sequence ID" value="KAH8005982.1"/>
    <property type="molecule type" value="Genomic_DNA"/>
</dbReference>
<evidence type="ECO:0000313" key="1">
    <source>
        <dbReference type="EMBL" id="KAH8005982.1"/>
    </source>
</evidence>
<protein>
    <submittedName>
        <fullName evidence="1">WD repeat-containing protein 24</fullName>
    </submittedName>
</protein>
<comment type="caution">
    <text evidence="1">The sequence shown here is derived from an EMBL/GenBank/DDBJ whole genome shotgun (WGS) entry which is preliminary data.</text>
</comment>
<name>A0ACB8FL65_9SAUR</name>
<gene>
    <name evidence="1" type="primary">WDR24</name>
    <name evidence="1" type="ORF">K3G42_031651</name>
</gene>
<sequence length="790" mass="89418">MEKMARVTTALGGNTITGRTMFCHLDAPANAVSVCRDAAQVVVAGRNIFKIYSIEEDQFVEKLNLRVGRKPSLNFSCADVVWHQMDENLLATAATNGVVVTWNLGKPSRNKQDQLFTEHKRTVNKVCFHPTEVYMLLSGSQDGYMKCFDLRKKDSVSTFSGQSESVRDVQFSIRDYFTFAATFENGNVQLWDIRRPDRCERMFTAHNGPVFCCDWHPEDRGWLATGGRDKMVKVWDMNTTRAKEIYCVQTIASVARVKWRPECKHHIATCSMMVDHNIYVWDVRRPFIPSAMFEEHKDVTTGIVWRHLHDPYFLLSGSKDSTLYQHIFKDASQPIDRANPEGLCYSLFGDLAFAAKESLISADSNRKPYAGDRRHPIFFKRKLDPTEQFECISSSSALSVFEADAECDVGNMDWFVRTAKQYALAGRPLADLCDHNAKVAKELGRNQVAQTWTMLRIIYSSPGTVSSANLNHSLGKSSSSLPLMNSFNLKDIPSGIGNESRLERSKGESRPENILMDSSSTLINNDENEETEGSDVPADYLLGDVEGDEDDLYMMDHDNPHEEQEYILPQEAFPLRHEIVDNPSALDHLQDKADSPHVSGNEAETVSLTPVESFSLISISHSLYENRLPTDFFNPIVRDMLLFYAEQGDVQMAVSVLIVLGDRIRKEIDDQAQEHWYTSYIDLLQRFQLWNISNEVIKLSTCRAINCLNQASTTLHINCSNCKRPMSNKGWICDRCRQCASMCAVCHHVVKGLFVWCQGCSHGGHLQHIMKWLETSSHCPAGCGHLCEYT</sequence>
<reference evidence="1" key="1">
    <citation type="submission" date="2021-08" db="EMBL/GenBank/DDBJ databases">
        <title>The first chromosome-level gecko genome reveals the dynamic sex chromosomes of Neotropical dwarf geckos (Sphaerodactylidae: Sphaerodactylus).</title>
        <authorList>
            <person name="Pinto B.J."/>
            <person name="Keating S.E."/>
            <person name="Gamble T."/>
        </authorList>
    </citation>
    <scope>NUCLEOTIDE SEQUENCE</scope>
    <source>
        <strain evidence="1">TG3544</strain>
    </source>
</reference>
<accession>A0ACB8FL65</accession>
<evidence type="ECO:0000313" key="2">
    <source>
        <dbReference type="Proteomes" id="UP000827872"/>
    </source>
</evidence>